<accession>A0A371P4N6</accession>
<evidence type="ECO:0000256" key="9">
    <source>
        <dbReference type="ARBA" id="ARBA00023012"/>
    </source>
</evidence>
<dbReference type="EMBL" id="QUBR01000002">
    <property type="protein sequence ID" value="REK70490.1"/>
    <property type="molecule type" value="Genomic_DNA"/>
</dbReference>
<dbReference type="GO" id="GO:0000155">
    <property type="term" value="F:phosphorelay sensor kinase activity"/>
    <property type="evidence" value="ECO:0007669"/>
    <property type="project" value="InterPro"/>
</dbReference>
<gene>
    <name evidence="14" type="ORF">DX116_15275</name>
</gene>
<dbReference type="PROSITE" id="PS50109">
    <property type="entry name" value="HIS_KIN"/>
    <property type="match status" value="1"/>
</dbReference>
<dbReference type="AlphaFoldDB" id="A0A371P4N6"/>
<dbReference type="PRINTS" id="PR00344">
    <property type="entry name" value="BCTRLSENSOR"/>
</dbReference>
<dbReference type="PANTHER" id="PTHR45436">
    <property type="entry name" value="SENSOR HISTIDINE KINASE YKOH"/>
    <property type="match status" value="1"/>
</dbReference>
<reference evidence="14 15" key="1">
    <citation type="submission" date="2018-08" db="EMBL/GenBank/DDBJ databases">
        <title>Aeromicrobium sp. M2KJ-4, whole genome shotgun sequence.</title>
        <authorList>
            <person name="Tuo L."/>
        </authorList>
    </citation>
    <scope>NUCLEOTIDE SEQUENCE [LARGE SCALE GENOMIC DNA]</scope>
    <source>
        <strain evidence="14 15">M2KJ-4</strain>
    </source>
</reference>
<proteinExistence type="predicted"/>
<dbReference type="Pfam" id="PF00512">
    <property type="entry name" value="HisKA"/>
    <property type="match status" value="1"/>
</dbReference>
<evidence type="ECO:0000259" key="13">
    <source>
        <dbReference type="PROSITE" id="PS50885"/>
    </source>
</evidence>
<keyword evidence="4" id="KW-0597">Phosphoprotein</keyword>
<name>A0A371P4N6_9ACTN</name>
<dbReference type="InterPro" id="IPR003661">
    <property type="entry name" value="HisK_dim/P_dom"/>
</dbReference>
<dbReference type="Pfam" id="PF02518">
    <property type="entry name" value="HATPase_c"/>
    <property type="match status" value="1"/>
</dbReference>
<evidence type="ECO:0000256" key="1">
    <source>
        <dbReference type="ARBA" id="ARBA00000085"/>
    </source>
</evidence>
<keyword evidence="9" id="KW-0902">Two-component regulatory system</keyword>
<evidence type="ECO:0000313" key="15">
    <source>
        <dbReference type="Proteomes" id="UP000265581"/>
    </source>
</evidence>
<dbReference type="OrthoDB" id="3849995at2"/>
<evidence type="ECO:0000313" key="14">
    <source>
        <dbReference type="EMBL" id="REK70490.1"/>
    </source>
</evidence>
<dbReference type="InterPro" id="IPR036097">
    <property type="entry name" value="HisK_dim/P_sf"/>
</dbReference>
<dbReference type="InterPro" id="IPR036890">
    <property type="entry name" value="HATPase_C_sf"/>
</dbReference>
<keyword evidence="7 14" id="KW-0418">Kinase</keyword>
<dbReference type="SUPFAM" id="SSF47384">
    <property type="entry name" value="Homodimeric domain of signal transducing histidine kinase"/>
    <property type="match status" value="1"/>
</dbReference>
<feature type="domain" description="Histidine kinase" evidence="12">
    <location>
        <begin position="241"/>
        <end position="440"/>
    </location>
</feature>
<evidence type="ECO:0000256" key="5">
    <source>
        <dbReference type="ARBA" id="ARBA00022679"/>
    </source>
</evidence>
<comment type="catalytic activity">
    <reaction evidence="1">
        <text>ATP + protein L-histidine = ADP + protein N-phospho-L-histidine.</text>
        <dbReference type="EC" id="2.7.13.3"/>
    </reaction>
</comment>
<feature type="domain" description="HAMP" evidence="13">
    <location>
        <begin position="179"/>
        <end position="233"/>
    </location>
</feature>
<dbReference type="GO" id="GO:0005886">
    <property type="term" value="C:plasma membrane"/>
    <property type="evidence" value="ECO:0007669"/>
    <property type="project" value="UniProtKB-SubCell"/>
</dbReference>
<dbReference type="RefSeq" id="WP_119705080.1">
    <property type="nucleotide sequence ID" value="NZ_JBHSOI010000002.1"/>
</dbReference>
<feature type="transmembrane region" description="Helical" evidence="11">
    <location>
        <begin position="12"/>
        <end position="38"/>
    </location>
</feature>
<dbReference type="CDD" id="cd06225">
    <property type="entry name" value="HAMP"/>
    <property type="match status" value="1"/>
</dbReference>
<dbReference type="Proteomes" id="UP000265581">
    <property type="component" value="Unassembled WGS sequence"/>
</dbReference>
<dbReference type="InterPro" id="IPR003660">
    <property type="entry name" value="HAMP_dom"/>
</dbReference>
<dbReference type="CDD" id="cd00082">
    <property type="entry name" value="HisKA"/>
    <property type="match status" value="1"/>
</dbReference>
<dbReference type="PANTHER" id="PTHR45436:SF5">
    <property type="entry name" value="SENSOR HISTIDINE KINASE TRCS"/>
    <property type="match status" value="1"/>
</dbReference>
<dbReference type="InterPro" id="IPR005467">
    <property type="entry name" value="His_kinase_dom"/>
</dbReference>
<dbReference type="SMART" id="SM00388">
    <property type="entry name" value="HisKA"/>
    <property type="match status" value="1"/>
</dbReference>
<dbReference type="Gene3D" id="1.10.287.130">
    <property type="match status" value="1"/>
</dbReference>
<dbReference type="InterPro" id="IPR003594">
    <property type="entry name" value="HATPase_dom"/>
</dbReference>
<evidence type="ECO:0000256" key="11">
    <source>
        <dbReference type="SAM" id="Phobius"/>
    </source>
</evidence>
<evidence type="ECO:0000256" key="2">
    <source>
        <dbReference type="ARBA" id="ARBA00004236"/>
    </source>
</evidence>
<comment type="caution">
    <text evidence="14">The sequence shown here is derived from an EMBL/GenBank/DDBJ whole genome shotgun (WGS) entry which is preliminary data.</text>
</comment>
<keyword evidence="5" id="KW-0808">Transferase</keyword>
<dbReference type="Pfam" id="PF00672">
    <property type="entry name" value="HAMP"/>
    <property type="match status" value="1"/>
</dbReference>
<dbReference type="InterPro" id="IPR004358">
    <property type="entry name" value="Sig_transdc_His_kin-like_C"/>
</dbReference>
<dbReference type="Gene3D" id="3.30.565.10">
    <property type="entry name" value="Histidine kinase-like ATPase, C-terminal domain"/>
    <property type="match status" value="1"/>
</dbReference>
<keyword evidence="8 11" id="KW-1133">Transmembrane helix</keyword>
<evidence type="ECO:0000256" key="6">
    <source>
        <dbReference type="ARBA" id="ARBA00022692"/>
    </source>
</evidence>
<organism evidence="14 15">
    <name type="scientific">Aeromicrobium endophyticum</name>
    <dbReference type="NCBI Taxonomy" id="2292704"/>
    <lineage>
        <taxon>Bacteria</taxon>
        <taxon>Bacillati</taxon>
        <taxon>Actinomycetota</taxon>
        <taxon>Actinomycetes</taxon>
        <taxon>Propionibacteriales</taxon>
        <taxon>Nocardioidaceae</taxon>
        <taxon>Aeromicrobium</taxon>
    </lineage>
</organism>
<evidence type="ECO:0000259" key="12">
    <source>
        <dbReference type="PROSITE" id="PS50109"/>
    </source>
</evidence>
<dbReference type="SMART" id="SM00304">
    <property type="entry name" value="HAMP"/>
    <property type="match status" value="1"/>
</dbReference>
<evidence type="ECO:0000256" key="10">
    <source>
        <dbReference type="ARBA" id="ARBA00023136"/>
    </source>
</evidence>
<evidence type="ECO:0000256" key="7">
    <source>
        <dbReference type="ARBA" id="ARBA00022777"/>
    </source>
</evidence>
<protein>
    <recommendedName>
        <fullName evidence="3">histidine kinase</fullName>
        <ecNumber evidence="3">2.7.13.3</ecNumber>
    </recommendedName>
</protein>
<dbReference type="Gene3D" id="6.10.340.10">
    <property type="match status" value="1"/>
</dbReference>
<dbReference type="SUPFAM" id="SSF55874">
    <property type="entry name" value="ATPase domain of HSP90 chaperone/DNA topoisomerase II/histidine kinase"/>
    <property type="match status" value="1"/>
</dbReference>
<keyword evidence="10 11" id="KW-0472">Membrane</keyword>
<sequence>MRSRSPSLRRRIVWSTAIVTAIAMAAVTGTVVLILSALTRNSVDSALDDRIALVTSAVETGPDGSIRPLRIPDDSVDESTWIFDTNGKQLQGPDAGRRVQAAAESLSRVTRRTNTERRERVYLAEPIAASGSGAPNAVVVVSESLEPYESTRTQVVALFGVLGLVVTAGSTAIAAWTVRRALAPVESMAARAEEWSEHDLESRFTADARGSDEIGALGHTLNHLLDRVTGALRNEQRLTAELAHELRTPLTAIRGEAELGLITTDDESAKRRLTEVVDLVERMNSTITTLLAVARGDAERGTSSRPEAIIASVLADHTADDLARCRVHVTEDVDVAAPLTLAARALAPLVDNALSHATSVVTITTTADDRTVEIAVSDDGPGLQDADTEAIFDAGRRSSTSLGAGLGLSLSRRVARTLGGDATLTSGRSPTTFTITLPRP</sequence>
<evidence type="ECO:0000256" key="8">
    <source>
        <dbReference type="ARBA" id="ARBA00022989"/>
    </source>
</evidence>
<dbReference type="InterPro" id="IPR050428">
    <property type="entry name" value="TCS_sensor_his_kinase"/>
</dbReference>
<evidence type="ECO:0000256" key="3">
    <source>
        <dbReference type="ARBA" id="ARBA00012438"/>
    </source>
</evidence>
<keyword evidence="15" id="KW-1185">Reference proteome</keyword>
<evidence type="ECO:0000256" key="4">
    <source>
        <dbReference type="ARBA" id="ARBA00022553"/>
    </source>
</evidence>
<comment type="subcellular location">
    <subcellularLocation>
        <location evidence="2">Cell membrane</location>
    </subcellularLocation>
</comment>
<dbReference type="PROSITE" id="PS50885">
    <property type="entry name" value="HAMP"/>
    <property type="match status" value="1"/>
</dbReference>
<dbReference type="SMART" id="SM00387">
    <property type="entry name" value="HATPase_c"/>
    <property type="match status" value="1"/>
</dbReference>
<dbReference type="EC" id="2.7.13.3" evidence="3"/>
<keyword evidence="6 11" id="KW-0812">Transmembrane</keyword>